<dbReference type="AlphaFoldDB" id="A0A2V0P0L4"/>
<dbReference type="EMBL" id="BDRX01000040">
    <property type="protein sequence ID" value="GBF93408.1"/>
    <property type="molecule type" value="Genomic_DNA"/>
</dbReference>
<evidence type="ECO:0000256" key="1">
    <source>
        <dbReference type="SAM" id="MobiDB-lite"/>
    </source>
</evidence>
<protein>
    <submittedName>
        <fullName evidence="2">Uncharacterized protein</fullName>
    </submittedName>
</protein>
<feature type="region of interest" description="Disordered" evidence="1">
    <location>
        <begin position="147"/>
        <end position="273"/>
    </location>
</feature>
<comment type="caution">
    <text evidence="2">The sequence shown here is derived from an EMBL/GenBank/DDBJ whole genome shotgun (WGS) entry which is preliminary data.</text>
</comment>
<evidence type="ECO:0000313" key="2">
    <source>
        <dbReference type="EMBL" id="GBF93408.1"/>
    </source>
</evidence>
<feature type="compositionally biased region" description="Low complexity" evidence="1">
    <location>
        <begin position="147"/>
        <end position="165"/>
    </location>
</feature>
<dbReference type="InParanoid" id="A0A2V0P0L4"/>
<sequence length="273" mass="28539">MTATPLNTHALIDTFNAPAAGVVLPAALRSARAFGVEPSVAALVERSVKTLIPALNSGGINPRSALRSVATDLVAQLSADQFTALWDAYSAYPDSPVVRLLLNTLSAAAEGTRPGDRSAGLCITPGAARAPVTAAAAAASEQTAARLCISQQQRQPAQQQQQQQQPRKRQSGRRPPRSIAKAAAAAAAAASQQRKQQPKQQSQQQQQPRQQQAAAAEAELPLQPAKRRRANASDQAARSGSGGSGSGGARPAVKARTSERRGHDRAPRDQRHG</sequence>
<proteinExistence type="predicted"/>
<organism evidence="2 3">
    <name type="scientific">Raphidocelis subcapitata</name>
    <dbReference type="NCBI Taxonomy" id="307507"/>
    <lineage>
        <taxon>Eukaryota</taxon>
        <taxon>Viridiplantae</taxon>
        <taxon>Chlorophyta</taxon>
        <taxon>core chlorophytes</taxon>
        <taxon>Chlorophyceae</taxon>
        <taxon>CS clade</taxon>
        <taxon>Sphaeropleales</taxon>
        <taxon>Selenastraceae</taxon>
        <taxon>Raphidocelis</taxon>
    </lineage>
</organism>
<keyword evidence="3" id="KW-1185">Reference proteome</keyword>
<feature type="compositionally biased region" description="Low complexity" evidence="1">
    <location>
        <begin position="180"/>
        <end position="224"/>
    </location>
</feature>
<gene>
    <name evidence="2" type="ORF">Rsub_06446</name>
</gene>
<feature type="compositionally biased region" description="Basic residues" evidence="1">
    <location>
        <begin position="166"/>
        <end position="176"/>
    </location>
</feature>
<feature type="compositionally biased region" description="Basic and acidic residues" evidence="1">
    <location>
        <begin position="256"/>
        <end position="273"/>
    </location>
</feature>
<dbReference type="Proteomes" id="UP000247498">
    <property type="component" value="Unassembled WGS sequence"/>
</dbReference>
<accession>A0A2V0P0L4</accession>
<evidence type="ECO:0000313" key="3">
    <source>
        <dbReference type="Proteomes" id="UP000247498"/>
    </source>
</evidence>
<reference evidence="2 3" key="1">
    <citation type="journal article" date="2018" name="Sci. Rep.">
        <title>Raphidocelis subcapitata (=Pseudokirchneriella subcapitata) provides an insight into genome evolution and environmental adaptations in the Sphaeropleales.</title>
        <authorList>
            <person name="Suzuki S."/>
            <person name="Yamaguchi H."/>
            <person name="Nakajima N."/>
            <person name="Kawachi M."/>
        </authorList>
    </citation>
    <scope>NUCLEOTIDE SEQUENCE [LARGE SCALE GENOMIC DNA]</scope>
    <source>
        <strain evidence="2 3">NIES-35</strain>
    </source>
</reference>
<name>A0A2V0P0L4_9CHLO</name>
<dbReference type="OrthoDB" id="10626350at2759"/>